<dbReference type="InterPro" id="IPR000801">
    <property type="entry name" value="Esterase-like"/>
</dbReference>
<dbReference type="GO" id="GO:0016787">
    <property type="term" value="F:hydrolase activity"/>
    <property type="evidence" value="ECO:0007669"/>
    <property type="project" value="UniProtKB-KW"/>
</dbReference>
<dbReference type="Pfam" id="PF00756">
    <property type="entry name" value="Esterase"/>
    <property type="match status" value="1"/>
</dbReference>
<dbReference type="RefSeq" id="WP_074486784.1">
    <property type="nucleotide sequence ID" value="NZ_FMXP01000055.1"/>
</dbReference>
<organism evidence="1 2">
    <name type="scientific">Streptococcus henryi</name>
    <dbReference type="NCBI Taxonomy" id="439219"/>
    <lineage>
        <taxon>Bacteria</taxon>
        <taxon>Bacillati</taxon>
        <taxon>Bacillota</taxon>
        <taxon>Bacilli</taxon>
        <taxon>Lactobacillales</taxon>
        <taxon>Streptococcaceae</taxon>
        <taxon>Streptococcus</taxon>
    </lineage>
</organism>
<keyword evidence="2" id="KW-1185">Reference proteome</keyword>
<dbReference type="Gene3D" id="3.40.50.1820">
    <property type="entry name" value="alpha/beta hydrolase"/>
    <property type="match status" value="1"/>
</dbReference>
<dbReference type="PANTHER" id="PTHR48098:SF6">
    <property type="entry name" value="FERRI-BACILLIBACTIN ESTERASE BESA"/>
    <property type="match status" value="1"/>
</dbReference>
<proteinExistence type="predicted"/>
<dbReference type="SUPFAM" id="SSF53474">
    <property type="entry name" value="alpha/beta-Hydrolases"/>
    <property type="match status" value="1"/>
</dbReference>
<dbReference type="Proteomes" id="UP000182508">
    <property type="component" value="Unassembled WGS sequence"/>
</dbReference>
<sequence>MLIKHDMNFTALDKTRKLHIYLPDNYYETEERYPVMYFFDGHNIFFDQDATYGKSWGLYDFMQSWSKQMIIVGLECGHEGNERLSEYSPYDINSDFFGGFVEGRGQETMDWIVNEVKPYIDKTYRTYPFRQATGIAGSSMGGLMSIYAAGLYNHIFSKVACLSSAILNELDTDLATAPIDSDTRIYFSWGTEEGGGWDGPVAKANLRIASYFENSGASSQVYCQEGGQHREADWEKQVPLFMDFLWMQ</sequence>
<dbReference type="InterPro" id="IPR050583">
    <property type="entry name" value="Mycobacterial_A85_antigen"/>
</dbReference>
<keyword evidence="1" id="KW-0378">Hydrolase</keyword>
<evidence type="ECO:0000313" key="2">
    <source>
        <dbReference type="Proteomes" id="UP000182508"/>
    </source>
</evidence>
<evidence type="ECO:0000313" key="1">
    <source>
        <dbReference type="EMBL" id="SDB48425.1"/>
    </source>
</evidence>
<protein>
    <submittedName>
        <fullName evidence="1">Predicted hydrolase of the alpha/beta superfamily</fullName>
    </submittedName>
</protein>
<reference evidence="1 2" key="1">
    <citation type="submission" date="2016-10" db="EMBL/GenBank/DDBJ databases">
        <authorList>
            <person name="de Groot N.N."/>
        </authorList>
    </citation>
    <scope>NUCLEOTIDE SEQUENCE [LARGE SCALE GENOMIC DNA]</scope>
    <source>
        <strain evidence="1 2">A-4</strain>
    </source>
</reference>
<dbReference type="eggNOG" id="COG2819">
    <property type="taxonomic scope" value="Bacteria"/>
</dbReference>
<dbReference type="PANTHER" id="PTHR48098">
    <property type="entry name" value="ENTEROCHELIN ESTERASE-RELATED"/>
    <property type="match status" value="1"/>
</dbReference>
<dbReference type="AlphaFoldDB" id="A0A1G6DUE8"/>
<dbReference type="InterPro" id="IPR029058">
    <property type="entry name" value="AB_hydrolase_fold"/>
</dbReference>
<name>A0A1G6DUE8_9STRE</name>
<gene>
    <name evidence="1" type="ORF">SAMN02910293_02407</name>
</gene>
<dbReference type="EMBL" id="FMXP01000055">
    <property type="protein sequence ID" value="SDB48425.1"/>
    <property type="molecule type" value="Genomic_DNA"/>
</dbReference>
<accession>A0A1G6DUE8</accession>
<dbReference type="STRING" id="439219.SAMN02910293_02407"/>